<organism evidence="1 2">
    <name type="scientific">Entotheonella factor</name>
    <dbReference type="NCBI Taxonomy" id="1429438"/>
    <lineage>
        <taxon>Bacteria</taxon>
        <taxon>Pseudomonadati</taxon>
        <taxon>Nitrospinota/Tectimicrobiota group</taxon>
        <taxon>Candidatus Tectimicrobiota</taxon>
        <taxon>Candidatus Entotheonellia</taxon>
        <taxon>Candidatus Entotheonellales</taxon>
        <taxon>Candidatus Entotheonellaceae</taxon>
        <taxon>Candidatus Entotheonella</taxon>
    </lineage>
</organism>
<dbReference type="EMBL" id="AZHW01000231">
    <property type="protein sequence ID" value="ETX01450.1"/>
    <property type="molecule type" value="Genomic_DNA"/>
</dbReference>
<dbReference type="SUPFAM" id="SSF110296">
    <property type="entry name" value="Oligoxyloglucan reducing end-specific cellobiohydrolase"/>
    <property type="match status" value="1"/>
</dbReference>
<reference evidence="1 2" key="1">
    <citation type="journal article" date="2014" name="Nature">
        <title>An environmental bacterial taxon with a large and distinct metabolic repertoire.</title>
        <authorList>
            <person name="Wilson M.C."/>
            <person name="Mori T."/>
            <person name="Ruckert C."/>
            <person name="Uria A.R."/>
            <person name="Helf M.J."/>
            <person name="Takada K."/>
            <person name="Gernert C."/>
            <person name="Steffens U.A."/>
            <person name="Heycke N."/>
            <person name="Schmitt S."/>
            <person name="Rinke C."/>
            <person name="Helfrich E.J."/>
            <person name="Brachmann A.O."/>
            <person name="Gurgui C."/>
            <person name="Wakimoto T."/>
            <person name="Kracht M."/>
            <person name="Crusemann M."/>
            <person name="Hentschel U."/>
            <person name="Abe I."/>
            <person name="Matsunaga S."/>
            <person name="Kalinowski J."/>
            <person name="Takeyama H."/>
            <person name="Piel J."/>
        </authorList>
    </citation>
    <scope>NUCLEOTIDE SEQUENCE [LARGE SCALE GENOMIC DNA]</scope>
    <source>
        <strain evidence="2">TSY1</strain>
    </source>
</reference>
<evidence type="ECO:0008006" key="3">
    <source>
        <dbReference type="Google" id="ProtNLM"/>
    </source>
</evidence>
<dbReference type="HOGENOM" id="CLU_036582_0_0_7"/>
<dbReference type="Proteomes" id="UP000019141">
    <property type="component" value="Unassembled WGS sequence"/>
</dbReference>
<name>W4LUA5_ENTF1</name>
<protein>
    <recommendedName>
        <fullName evidence="3">Photosynthesis system II assembly factor Ycf48/Hcf136-like domain-containing protein</fullName>
    </recommendedName>
</protein>
<evidence type="ECO:0000313" key="2">
    <source>
        <dbReference type="Proteomes" id="UP000019141"/>
    </source>
</evidence>
<comment type="caution">
    <text evidence="1">The sequence shown here is derived from an EMBL/GenBank/DDBJ whole genome shotgun (WGS) entry which is preliminary data.</text>
</comment>
<dbReference type="Gene3D" id="2.130.10.10">
    <property type="entry name" value="YVTN repeat-like/Quinoprotein amine dehydrogenase"/>
    <property type="match status" value="1"/>
</dbReference>
<evidence type="ECO:0000313" key="1">
    <source>
        <dbReference type="EMBL" id="ETX01450.1"/>
    </source>
</evidence>
<proteinExistence type="predicted"/>
<dbReference type="AlphaFoldDB" id="W4LUA5"/>
<dbReference type="InterPro" id="IPR015943">
    <property type="entry name" value="WD40/YVTN_repeat-like_dom_sf"/>
</dbReference>
<keyword evidence="2" id="KW-1185">Reference proteome</keyword>
<gene>
    <name evidence="1" type="ORF">ETSY1_07280</name>
</gene>
<sequence>MIQLRQLYLPLVRHVMQLRQLYPFAILCFLSLLSLRPSLAQPLVELTRPGPWAGVSGLMAYHGKLYFVNSQIFVNHNAADIYSYDLHRSEAENPANHSPIRFEHRLFSQDTGTPALIDGLMYWPFEDPRFSTTHGEYIISNGQAWQWRMAPEIRGFHVHAMQSHQSTIYTLASGWRGRIYRSTDRGQTWTQLYEHPTPDGYVSRVTTMVAQQATLYFGVTAWAEDGTAKLLHLQDGRVRPVPGWPTGHAIGALSAFRGRVYAVNRIDDTSPRVWRYQPGEPARPVTALDDYRVQAFAATPTVLWAVSTGPQGGLLWRSTDGDTWQSSQSFPDMPVAITVTDGQVFVGTYNEERGGALWGPAALRSRVPAPPAPLPDRPARHLSPAALKQAVQALDDALFNVHPQHYRQRLIRALLPLALSHDPAAGAALSERLKGPLPETPVKRMIGTATMPAVRMARWYLLFAVALNGHGDIPPALLSLPWTVPPNPAEKYFEPMPAATWAVSELGQSDPATRAALRQALRSEAPAWSKGDVLLALHRLQGAPFRYPAP</sequence>
<accession>W4LUA5</accession>